<comment type="caution">
    <text evidence="1">The sequence shown here is derived from an EMBL/GenBank/DDBJ whole genome shotgun (WGS) entry which is preliminary data.</text>
</comment>
<reference evidence="1" key="1">
    <citation type="submission" date="2021-03" db="EMBL/GenBank/DDBJ databases">
        <title>Draft genome sequence of rust myrtle Austropuccinia psidii MF-1, a brazilian biotype.</title>
        <authorList>
            <person name="Quecine M.C."/>
            <person name="Pachon D.M.R."/>
            <person name="Bonatelli M.L."/>
            <person name="Correr F.H."/>
            <person name="Franceschini L.M."/>
            <person name="Leite T.F."/>
            <person name="Margarido G.R.A."/>
            <person name="Almeida C.A."/>
            <person name="Ferrarezi J.A."/>
            <person name="Labate C.A."/>
        </authorList>
    </citation>
    <scope>NUCLEOTIDE SEQUENCE</scope>
    <source>
        <strain evidence="1">MF-1</strain>
    </source>
</reference>
<accession>A0A9Q3GJY9</accession>
<evidence type="ECO:0000313" key="1">
    <source>
        <dbReference type="EMBL" id="MBW0469765.1"/>
    </source>
</evidence>
<protein>
    <submittedName>
        <fullName evidence="1">Uncharacterized protein</fullName>
    </submittedName>
</protein>
<evidence type="ECO:0000313" key="2">
    <source>
        <dbReference type="Proteomes" id="UP000765509"/>
    </source>
</evidence>
<keyword evidence="2" id="KW-1185">Reference proteome</keyword>
<dbReference type="AlphaFoldDB" id="A0A9Q3GJY9"/>
<sequence length="118" mass="13548">MSLVNLRNFGIQRNQTEDRQGLFRTRRPGTRYLGHSCGWQDTEGNHTNSAITLPIQQKPQTRGLGDIDQVLKLHKLLKYLFQCIMENKMLNLASHWEGLGASLQRICLKDIPFNNVSL</sequence>
<dbReference type="EMBL" id="AVOT02002268">
    <property type="protein sequence ID" value="MBW0469765.1"/>
    <property type="molecule type" value="Genomic_DNA"/>
</dbReference>
<organism evidence="1 2">
    <name type="scientific">Austropuccinia psidii MF-1</name>
    <dbReference type="NCBI Taxonomy" id="1389203"/>
    <lineage>
        <taxon>Eukaryota</taxon>
        <taxon>Fungi</taxon>
        <taxon>Dikarya</taxon>
        <taxon>Basidiomycota</taxon>
        <taxon>Pucciniomycotina</taxon>
        <taxon>Pucciniomycetes</taxon>
        <taxon>Pucciniales</taxon>
        <taxon>Sphaerophragmiaceae</taxon>
        <taxon>Austropuccinia</taxon>
    </lineage>
</organism>
<name>A0A9Q3GJY9_9BASI</name>
<proteinExistence type="predicted"/>
<dbReference type="Proteomes" id="UP000765509">
    <property type="component" value="Unassembled WGS sequence"/>
</dbReference>
<gene>
    <name evidence="1" type="ORF">O181_009480</name>
</gene>